<dbReference type="InterPro" id="IPR051058">
    <property type="entry name" value="GDSL_Est/Lipase"/>
</dbReference>
<protein>
    <recommendedName>
        <fullName evidence="4">Carbohydrate esterase family 16 protein</fullName>
    </recommendedName>
</protein>
<dbReference type="Pfam" id="PF00657">
    <property type="entry name" value="Lipase_GDSL"/>
    <property type="match status" value="1"/>
</dbReference>
<dbReference type="InterPro" id="IPR036514">
    <property type="entry name" value="SGNH_hydro_sf"/>
</dbReference>
<organism evidence="2 3">
    <name type="scientific">Aspergillus steynii IBT 23096</name>
    <dbReference type="NCBI Taxonomy" id="1392250"/>
    <lineage>
        <taxon>Eukaryota</taxon>
        <taxon>Fungi</taxon>
        <taxon>Dikarya</taxon>
        <taxon>Ascomycota</taxon>
        <taxon>Pezizomycotina</taxon>
        <taxon>Eurotiomycetes</taxon>
        <taxon>Eurotiomycetidae</taxon>
        <taxon>Eurotiales</taxon>
        <taxon>Aspergillaceae</taxon>
        <taxon>Aspergillus</taxon>
        <taxon>Aspergillus subgen. Circumdati</taxon>
    </lineage>
</organism>
<evidence type="ECO:0000256" key="1">
    <source>
        <dbReference type="ARBA" id="ARBA00022801"/>
    </source>
</evidence>
<dbReference type="PANTHER" id="PTHR45648:SF22">
    <property type="entry name" value="GDSL LIPASE_ACYLHYDROLASE FAMILY PROTEIN (AFU_ORTHOLOGUE AFUA_4G14700)"/>
    <property type="match status" value="1"/>
</dbReference>
<name>A0A2I2GME4_9EURO</name>
<sequence>GTTANGTNWVGYLVTTYNKTIILSYNLAMYGATVNNSIVSNVREDLVHQMLEFDTHYCSSTFWSPDTSMFAIWIGINDIDFSYLDNDPYSKFPSILESYFSMLLTLYDCGARHFMLINVPPTTRAPEMLDLDPLIRQKHDRAIREYNSQLQEGVRNWQNSHSDTSMMLYDAWSLMTTVLDYPEKYGFTDNRCIGQKCIWADDYHPSSAFHRLLASNIPTAGTTL</sequence>
<dbReference type="Proteomes" id="UP000234275">
    <property type="component" value="Unassembled WGS sequence"/>
</dbReference>
<dbReference type="InterPro" id="IPR001087">
    <property type="entry name" value="GDSL"/>
</dbReference>
<dbReference type="Gene3D" id="3.40.50.1110">
    <property type="entry name" value="SGNH hydrolase"/>
    <property type="match status" value="1"/>
</dbReference>
<dbReference type="GO" id="GO:0016788">
    <property type="term" value="F:hydrolase activity, acting on ester bonds"/>
    <property type="evidence" value="ECO:0007669"/>
    <property type="project" value="InterPro"/>
</dbReference>
<dbReference type="AlphaFoldDB" id="A0A2I2GME4"/>
<evidence type="ECO:0008006" key="4">
    <source>
        <dbReference type="Google" id="ProtNLM"/>
    </source>
</evidence>
<keyword evidence="1" id="KW-0378">Hydrolase</keyword>
<dbReference type="SUPFAM" id="SSF52266">
    <property type="entry name" value="SGNH hydrolase"/>
    <property type="match status" value="1"/>
</dbReference>
<comment type="caution">
    <text evidence="2">The sequence shown here is derived from an EMBL/GenBank/DDBJ whole genome shotgun (WGS) entry which is preliminary data.</text>
</comment>
<dbReference type="CDD" id="cd01846">
    <property type="entry name" value="fatty_acyltransferase_like"/>
    <property type="match status" value="1"/>
</dbReference>
<feature type="non-terminal residue" evidence="2">
    <location>
        <position position="1"/>
    </location>
</feature>
<reference evidence="2 3" key="1">
    <citation type="submission" date="2016-12" db="EMBL/GenBank/DDBJ databases">
        <title>The genomes of Aspergillus section Nigri reveals drivers in fungal speciation.</title>
        <authorList>
            <consortium name="DOE Joint Genome Institute"/>
            <person name="Vesth T.C."/>
            <person name="Nybo J."/>
            <person name="Theobald S."/>
            <person name="Brandl J."/>
            <person name="Frisvad J.C."/>
            <person name="Nielsen K.F."/>
            <person name="Lyhne E.K."/>
            <person name="Kogle M.E."/>
            <person name="Kuo A."/>
            <person name="Riley R."/>
            <person name="Clum A."/>
            <person name="Nolan M."/>
            <person name="Lipzen A."/>
            <person name="Salamov A."/>
            <person name="Henrissat B."/>
            <person name="Wiebenga A."/>
            <person name="De Vries R.P."/>
            <person name="Grigoriev I.V."/>
            <person name="Mortensen U.H."/>
            <person name="Andersen M.R."/>
            <person name="Baker S.E."/>
        </authorList>
    </citation>
    <scope>NUCLEOTIDE SEQUENCE [LARGE SCALE GENOMIC DNA]</scope>
    <source>
        <strain evidence="2 3">IBT 23096</strain>
    </source>
</reference>
<evidence type="ECO:0000313" key="3">
    <source>
        <dbReference type="Proteomes" id="UP000234275"/>
    </source>
</evidence>
<dbReference type="EMBL" id="MSFO01000001">
    <property type="protein sequence ID" value="PLB54019.1"/>
    <property type="molecule type" value="Genomic_DNA"/>
</dbReference>
<gene>
    <name evidence="2" type="ORF">P170DRAFT_344701</name>
</gene>
<dbReference type="PANTHER" id="PTHR45648">
    <property type="entry name" value="GDSL LIPASE/ACYLHYDROLASE FAMILY PROTEIN (AFU_ORTHOLOGUE AFUA_4G14700)"/>
    <property type="match status" value="1"/>
</dbReference>
<dbReference type="RefSeq" id="XP_024709321.1">
    <property type="nucleotide sequence ID" value="XM_024843478.1"/>
</dbReference>
<accession>A0A2I2GME4</accession>
<dbReference type="GeneID" id="36551178"/>
<proteinExistence type="predicted"/>
<evidence type="ECO:0000313" key="2">
    <source>
        <dbReference type="EMBL" id="PLB54019.1"/>
    </source>
</evidence>
<dbReference type="VEuPathDB" id="FungiDB:P170DRAFT_344701"/>
<dbReference type="STRING" id="1392250.A0A2I2GME4"/>
<keyword evidence="3" id="KW-1185">Reference proteome</keyword>
<dbReference type="OrthoDB" id="1600564at2759"/>